<organism evidence="7 8">
    <name type="scientific">Salsuginibacillus halophilus</name>
    <dbReference type="NCBI Taxonomy" id="517424"/>
    <lineage>
        <taxon>Bacteria</taxon>
        <taxon>Bacillati</taxon>
        <taxon>Bacillota</taxon>
        <taxon>Bacilli</taxon>
        <taxon>Bacillales</taxon>
        <taxon>Bacillaceae</taxon>
        <taxon>Salsuginibacillus</taxon>
    </lineage>
</organism>
<evidence type="ECO:0000256" key="5">
    <source>
        <dbReference type="RuleBase" id="RU362075"/>
    </source>
</evidence>
<reference evidence="7 8" key="1">
    <citation type="submission" date="2018-03" db="EMBL/GenBank/DDBJ databases">
        <title>Genomic Encyclopedia of Type Strains, Phase III (KMG-III): the genomes of soil and plant-associated and newly described type strains.</title>
        <authorList>
            <person name="Whitman W."/>
        </authorList>
    </citation>
    <scope>NUCLEOTIDE SEQUENCE [LARGE SCALE GENOMIC DNA]</scope>
    <source>
        <strain evidence="7 8">CGMCC 1.07653</strain>
    </source>
</reference>
<dbReference type="EMBL" id="PYAV01000001">
    <property type="protein sequence ID" value="PSL51132.1"/>
    <property type="molecule type" value="Genomic_DNA"/>
</dbReference>
<dbReference type="PRINTS" id="PR00419">
    <property type="entry name" value="ADXRDTASE"/>
</dbReference>
<accession>A0A2P8HY21</accession>
<keyword evidence="2 5" id="KW-0125">Carotenoid biosynthesis</keyword>
<dbReference type="GO" id="GO:0016627">
    <property type="term" value="F:oxidoreductase activity, acting on the CH-CH group of donors"/>
    <property type="evidence" value="ECO:0007669"/>
    <property type="project" value="UniProtKB-ARBA"/>
</dbReference>
<dbReference type="Pfam" id="PF01593">
    <property type="entry name" value="Amino_oxidase"/>
    <property type="match status" value="1"/>
</dbReference>
<comment type="caution">
    <text evidence="7">The sequence shown here is derived from an EMBL/GenBank/DDBJ whole genome shotgun (WGS) entry which is preliminary data.</text>
</comment>
<proteinExistence type="inferred from homology"/>
<dbReference type="Gene3D" id="3.50.50.60">
    <property type="entry name" value="FAD/NAD(P)-binding domain"/>
    <property type="match status" value="2"/>
</dbReference>
<dbReference type="SUPFAM" id="SSF51905">
    <property type="entry name" value="FAD/NAD(P)-binding domain"/>
    <property type="match status" value="1"/>
</dbReference>
<gene>
    <name evidence="7" type="ORF">B0H94_10142</name>
</gene>
<keyword evidence="3 5" id="KW-0560">Oxidoreductase</keyword>
<evidence type="ECO:0000256" key="2">
    <source>
        <dbReference type="ARBA" id="ARBA00022746"/>
    </source>
</evidence>
<dbReference type="AlphaFoldDB" id="A0A2P8HY21"/>
<evidence type="ECO:0000313" key="8">
    <source>
        <dbReference type="Proteomes" id="UP000242310"/>
    </source>
</evidence>
<feature type="domain" description="Amine oxidase" evidence="6">
    <location>
        <begin position="14"/>
        <end position="488"/>
    </location>
</feature>
<dbReference type="Proteomes" id="UP000242310">
    <property type="component" value="Unassembled WGS sequence"/>
</dbReference>
<evidence type="ECO:0000256" key="4">
    <source>
        <dbReference type="ARBA" id="ARBA00038322"/>
    </source>
</evidence>
<name>A0A2P8HY21_9BACI</name>
<sequence>MTKREIAIIGAGPGGLAAGMLLSSWGYDVQVYEKQPFVGGRTSQKQVGRYTFDRGPTFFSMPHILDRLFQAAGHSLHEEVQLKTVEPMYELQFPEVSLYPSNDQDATRAEIARKFPGEELGFDRYMTETERKWEKLLPMLQSEHGALVDYLRPQTLKALPHLSLGRSLYGELARFFYSETLRLAFTFQSKYLGMSPWECPGAFSILSFMEHKYGMYHPVGGMHQLSEAMRRVIEAHGGVVHTDCGVEHIETKNSQIQVLHFADGSTASPDHVVLNADAAHAFSNLFDQPVSKAWHPDKVAEKSYSCSTFMMYAGVKKTFNEPHHKIVFSSNYKENVEDIAKRKVLSDDPSIYIQNGAVTDDTLSPKGTTPLYILAPVPNNESGIDWENEAPAFQEKLFDMIAKKTTYGDLRPYIEELEIIHPGNWEAEHWIYQGATFSLGHQLKQMMYFRPHNDFSGIGNLWLTGGGTHPGSGLPTIFESARITAEKIEQRHGIWRET</sequence>
<dbReference type="PROSITE" id="PS00982">
    <property type="entry name" value="PHYTOENE_DH"/>
    <property type="match status" value="1"/>
</dbReference>
<dbReference type="NCBIfam" id="TIGR02734">
    <property type="entry name" value="crtI_fam"/>
    <property type="match status" value="1"/>
</dbReference>
<dbReference type="GO" id="GO:0016117">
    <property type="term" value="P:carotenoid biosynthetic process"/>
    <property type="evidence" value="ECO:0007669"/>
    <property type="project" value="UniProtKB-KW"/>
</dbReference>
<dbReference type="InterPro" id="IPR014105">
    <property type="entry name" value="Carotenoid/retinoid_OxRdtase"/>
</dbReference>
<comment type="similarity">
    <text evidence="4">Belongs to the carotenoid/retinoid oxidoreductase family. CrtN subfamily.</text>
</comment>
<dbReference type="PANTHER" id="PTHR43734">
    <property type="entry name" value="PHYTOENE DESATURASE"/>
    <property type="match status" value="1"/>
</dbReference>
<keyword evidence="8" id="KW-1185">Reference proteome</keyword>
<evidence type="ECO:0000256" key="1">
    <source>
        <dbReference type="ARBA" id="ARBA00004829"/>
    </source>
</evidence>
<comment type="pathway">
    <text evidence="1 5">Carotenoid biosynthesis.</text>
</comment>
<dbReference type="InterPro" id="IPR036188">
    <property type="entry name" value="FAD/NAD-bd_sf"/>
</dbReference>
<evidence type="ECO:0000256" key="3">
    <source>
        <dbReference type="ARBA" id="ARBA00023002"/>
    </source>
</evidence>
<evidence type="ECO:0000259" key="6">
    <source>
        <dbReference type="Pfam" id="PF01593"/>
    </source>
</evidence>
<dbReference type="OrthoDB" id="9814556at2"/>
<protein>
    <submittedName>
        <fullName evidence="7">Phytoene desaturase</fullName>
    </submittedName>
</protein>
<dbReference type="InterPro" id="IPR008150">
    <property type="entry name" value="Phytoene_DH_bac_CS"/>
</dbReference>
<dbReference type="PANTHER" id="PTHR43734:SF1">
    <property type="entry name" value="PHYTOENE DESATURASE"/>
    <property type="match status" value="1"/>
</dbReference>
<dbReference type="InterPro" id="IPR002937">
    <property type="entry name" value="Amino_oxidase"/>
</dbReference>
<dbReference type="RefSeq" id="WP_106587218.1">
    <property type="nucleotide sequence ID" value="NZ_PYAV01000001.1"/>
</dbReference>
<evidence type="ECO:0000313" key="7">
    <source>
        <dbReference type="EMBL" id="PSL51132.1"/>
    </source>
</evidence>